<dbReference type="Gene3D" id="2.40.50.100">
    <property type="match status" value="1"/>
</dbReference>
<evidence type="ECO:0000313" key="8">
    <source>
        <dbReference type="EMBL" id="KGF33803.1"/>
    </source>
</evidence>
<evidence type="ECO:0000313" key="9">
    <source>
        <dbReference type="Proteomes" id="UP000029556"/>
    </source>
</evidence>
<accession>A0A095ZGL4</accession>
<feature type="domain" description="Multidrug resistance protein MdtA-like barrel-sandwich hybrid" evidence="6">
    <location>
        <begin position="74"/>
        <end position="263"/>
    </location>
</feature>
<evidence type="ECO:0000256" key="5">
    <source>
        <dbReference type="SAM" id="Phobius"/>
    </source>
</evidence>
<dbReference type="Gene3D" id="2.40.30.170">
    <property type="match status" value="1"/>
</dbReference>
<comment type="subcellular location">
    <subcellularLocation>
        <location evidence="1">Cell envelope</location>
    </subcellularLocation>
</comment>
<dbReference type="Pfam" id="PF25967">
    <property type="entry name" value="RND-MFP_C"/>
    <property type="match status" value="1"/>
</dbReference>
<dbReference type="NCBIfam" id="TIGR01730">
    <property type="entry name" value="RND_mfp"/>
    <property type="match status" value="1"/>
</dbReference>
<sequence>MDIEIKQKKFWIPRKYWTWIGGGVIVVAALLWLALGNFSSTLKVDSRGLSIGDVKQAQFDDYVSVDGNVVPIQVVQISPEEGGVVMERVAEEGSHVRKGDVIVRLNNSNLDLEILNAESELAEKQNMLRNTQITMEQDRLNNQNEAAQLSMDVQAKKRTYNHQTALQQEQLNSREEYLKAKEDYELAVKKNELIAQRLKKDAQLRRAQMDQMNDNLSSMRRNVELVRQRKEHLNVRSQIDGEVGQLNIELGQSISPGQKIGVINDLSDYKVEAQVDEHYIDRVHQGLTATFEQNGKHYSLTVRKVYPEVKDGRFKIDFVFSGKRPANIRTGQTYYVDLQLGESKRAVLIPKGTFYSVTGGQWIFVLDKDSKKAYRRNIRIGRQNPQYYEVLEGLQPGERVIVSGYESYKDNEILVLE</sequence>
<dbReference type="Proteomes" id="UP000029556">
    <property type="component" value="Unassembled WGS sequence"/>
</dbReference>
<evidence type="ECO:0000256" key="2">
    <source>
        <dbReference type="ARBA" id="ARBA00009477"/>
    </source>
</evidence>
<dbReference type="InterPro" id="IPR006143">
    <property type="entry name" value="RND_pump_MFP"/>
</dbReference>
<dbReference type="PANTHER" id="PTHR32347:SF23">
    <property type="entry name" value="BLL5650 PROTEIN"/>
    <property type="match status" value="1"/>
</dbReference>
<dbReference type="OrthoDB" id="1957187at2"/>
<dbReference type="GO" id="GO:0022857">
    <property type="term" value="F:transmembrane transporter activity"/>
    <property type="evidence" value="ECO:0007669"/>
    <property type="project" value="InterPro"/>
</dbReference>
<organism evidence="8 9">
    <name type="scientific">Hoylesella buccalis DNF00853</name>
    <dbReference type="NCBI Taxonomy" id="1401074"/>
    <lineage>
        <taxon>Bacteria</taxon>
        <taxon>Pseudomonadati</taxon>
        <taxon>Bacteroidota</taxon>
        <taxon>Bacteroidia</taxon>
        <taxon>Bacteroidales</taxon>
        <taxon>Prevotellaceae</taxon>
        <taxon>Hoylesella</taxon>
    </lineage>
</organism>
<gene>
    <name evidence="8" type="ORF">HMPREF2137_10295</name>
</gene>
<dbReference type="InterPro" id="IPR058625">
    <property type="entry name" value="MdtA-like_BSH"/>
</dbReference>
<keyword evidence="5" id="KW-1133">Transmembrane helix</keyword>
<evidence type="ECO:0000256" key="3">
    <source>
        <dbReference type="ARBA" id="ARBA00023054"/>
    </source>
</evidence>
<evidence type="ECO:0000259" key="6">
    <source>
        <dbReference type="Pfam" id="PF25917"/>
    </source>
</evidence>
<comment type="caution">
    <text evidence="8">The sequence shown here is derived from an EMBL/GenBank/DDBJ whole genome shotgun (WGS) entry which is preliminary data.</text>
</comment>
<dbReference type="InterPro" id="IPR058627">
    <property type="entry name" value="MdtA-like_C"/>
</dbReference>
<evidence type="ECO:0000256" key="4">
    <source>
        <dbReference type="SAM" id="Coils"/>
    </source>
</evidence>
<dbReference type="Pfam" id="PF25917">
    <property type="entry name" value="BSH_RND"/>
    <property type="match status" value="1"/>
</dbReference>
<dbReference type="Gene3D" id="1.10.287.470">
    <property type="entry name" value="Helix hairpin bin"/>
    <property type="match status" value="1"/>
</dbReference>
<evidence type="ECO:0000256" key="1">
    <source>
        <dbReference type="ARBA" id="ARBA00004196"/>
    </source>
</evidence>
<dbReference type="InterPro" id="IPR050465">
    <property type="entry name" value="UPF0194_transport"/>
</dbReference>
<feature type="coiled-coil region" evidence="4">
    <location>
        <begin position="105"/>
        <end position="134"/>
    </location>
</feature>
<proteinExistence type="inferred from homology"/>
<keyword evidence="5" id="KW-0472">Membrane</keyword>
<dbReference type="RefSeq" id="WP_036874131.1">
    <property type="nucleotide sequence ID" value="NZ_JRNN01000078.1"/>
</dbReference>
<dbReference type="EMBL" id="JRNN01000078">
    <property type="protein sequence ID" value="KGF33803.1"/>
    <property type="molecule type" value="Genomic_DNA"/>
</dbReference>
<dbReference type="SUPFAM" id="SSF111369">
    <property type="entry name" value="HlyD-like secretion proteins"/>
    <property type="match status" value="1"/>
</dbReference>
<feature type="transmembrane region" description="Helical" evidence="5">
    <location>
        <begin position="16"/>
        <end position="35"/>
    </location>
</feature>
<dbReference type="GO" id="GO:0030313">
    <property type="term" value="C:cell envelope"/>
    <property type="evidence" value="ECO:0007669"/>
    <property type="project" value="UniProtKB-SubCell"/>
</dbReference>
<feature type="coiled-coil region" evidence="4">
    <location>
        <begin position="195"/>
        <end position="229"/>
    </location>
</feature>
<keyword evidence="3 4" id="KW-0175">Coiled coil</keyword>
<dbReference type="PANTHER" id="PTHR32347">
    <property type="entry name" value="EFFLUX SYSTEM COMPONENT YKNX-RELATED"/>
    <property type="match status" value="1"/>
</dbReference>
<dbReference type="AlphaFoldDB" id="A0A095ZGL4"/>
<name>A0A095ZGL4_9BACT</name>
<feature type="domain" description="Multidrug resistance protein MdtA-like C-terminal permuted SH3" evidence="7">
    <location>
        <begin position="346"/>
        <end position="405"/>
    </location>
</feature>
<comment type="similarity">
    <text evidence="2">Belongs to the membrane fusion protein (MFP) (TC 8.A.1) family.</text>
</comment>
<reference evidence="8 9" key="1">
    <citation type="submission" date="2014-07" db="EMBL/GenBank/DDBJ databases">
        <authorList>
            <person name="McCorrison J."/>
            <person name="Sanka R."/>
            <person name="Torralba M."/>
            <person name="Gillis M."/>
            <person name="Haft D.H."/>
            <person name="Methe B."/>
            <person name="Sutton G."/>
            <person name="Nelson K.E."/>
        </authorList>
    </citation>
    <scope>NUCLEOTIDE SEQUENCE [LARGE SCALE GENOMIC DNA]</scope>
    <source>
        <strain evidence="8 9">DNF00853</strain>
    </source>
</reference>
<protein>
    <submittedName>
        <fullName evidence="8">ABC transporter permease</fullName>
    </submittedName>
</protein>
<dbReference type="GO" id="GO:0016020">
    <property type="term" value="C:membrane"/>
    <property type="evidence" value="ECO:0007669"/>
    <property type="project" value="InterPro"/>
</dbReference>
<evidence type="ECO:0000259" key="7">
    <source>
        <dbReference type="Pfam" id="PF25967"/>
    </source>
</evidence>
<keyword evidence="5" id="KW-0812">Transmembrane</keyword>
<dbReference type="Gene3D" id="2.40.420.20">
    <property type="match status" value="1"/>
</dbReference>